<organism evidence="4 5">
    <name type="scientific">Blastomonas natatoria</name>
    <dbReference type="NCBI Taxonomy" id="34015"/>
    <lineage>
        <taxon>Bacteria</taxon>
        <taxon>Pseudomonadati</taxon>
        <taxon>Pseudomonadota</taxon>
        <taxon>Alphaproteobacteria</taxon>
        <taxon>Sphingomonadales</taxon>
        <taxon>Sphingomonadaceae</taxon>
        <taxon>Blastomonas</taxon>
    </lineage>
</organism>
<sequence>MLSRGEYDEDVLSRSVGLFGIIQDVTAQIEHEQALRAASLSAERAAAEAKAMAETDQLTGIANRRRVSMALEQEIRHSELNATPLAIAIFDIDHFKQINDRFGHHTGDDVIKRVAGDAAQQLRKADILGRFGGEEFVIVFPGTPSRDATKVAERVREAVERSAQDPAVTISIGVAELAPGESAEALLRRVDAAMYRAKSSGRNVLRLAS</sequence>
<dbReference type="InterPro" id="IPR043128">
    <property type="entry name" value="Rev_trsase/Diguanyl_cyclase"/>
</dbReference>
<protein>
    <recommendedName>
        <fullName evidence="1">diguanylate cyclase</fullName>
        <ecNumber evidence="1">2.7.7.65</ecNumber>
    </recommendedName>
</protein>
<dbReference type="PROSITE" id="PS50887">
    <property type="entry name" value="GGDEF"/>
    <property type="match status" value="1"/>
</dbReference>
<dbReference type="InterPro" id="IPR050469">
    <property type="entry name" value="Diguanylate_Cyclase"/>
</dbReference>
<reference evidence="4 5" key="1">
    <citation type="submission" date="2018-05" db="EMBL/GenBank/DDBJ databases">
        <title>Genomic Encyclopedia of Type Strains, Phase IV (KMG-IV): sequencing the most valuable type-strain genomes for metagenomic binning, comparative biology and taxonomic classification.</title>
        <authorList>
            <person name="Goeker M."/>
        </authorList>
    </citation>
    <scope>NUCLEOTIDE SEQUENCE [LARGE SCALE GENOMIC DNA]</scope>
    <source>
        <strain evidence="4 5">DSM 3183</strain>
    </source>
</reference>
<evidence type="ECO:0000259" key="3">
    <source>
        <dbReference type="PROSITE" id="PS50887"/>
    </source>
</evidence>
<dbReference type="InterPro" id="IPR000160">
    <property type="entry name" value="GGDEF_dom"/>
</dbReference>
<feature type="domain" description="GGDEF" evidence="3">
    <location>
        <begin position="83"/>
        <end position="209"/>
    </location>
</feature>
<dbReference type="AlphaFoldDB" id="A0A2V3VRF4"/>
<name>A0A2V3VRF4_9SPHN</name>
<dbReference type="GO" id="GO:0005886">
    <property type="term" value="C:plasma membrane"/>
    <property type="evidence" value="ECO:0007669"/>
    <property type="project" value="TreeGrafter"/>
</dbReference>
<dbReference type="Pfam" id="PF00990">
    <property type="entry name" value="GGDEF"/>
    <property type="match status" value="1"/>
</dbReference>
<dbReference type="SUPFAM" id="SSF55073">
    <property type="entry name" value="Nucleotide cyclase"/>
    <property type="match status" value="1"/>
</dbReference>
<dbReference type="Proteomes" id="UP000248014">
    <property type="component" value="Unassembled WGS sequence"/>
</dbReference>
<comment type="catalytic activity">
    <reaction evidence="2">
        <text>2 GTP = 3',3'-c-di-GMP + 2 diphosphate</text>
        <dbReference type="Rhea" id="RHEA:24898"/>
        <dbReference type="ChEBI" id="CHEBI:33019"/>
        <dbReference type="ChEBI" id="CHEBI:37565"/>
        <dbReference type="ChEBI" id="CHEBI:58805"/>
        <dbReference type="EC" id="2.7.7.65"/>
    </reaction>
</comment>
<proteinExistence type="predicted"/>
<dbReference type="GO" id="GO:0052621">
    <property type="term" value="F:diguanylate cyclase activity"/>
    <property type="evidence" value="ECO:0007669"/>
    <property type="project" value="UniProtKB-EC"/>
</dbReference>
<dbReference type="PANTHER" id="PTHR45138">
    <property type="entry name" value="REGULATORY COMPONENTS OF SENSORY TRANSDUCTION SYSTEM"/>
    <property type="match status" value="1"/>
</dbReference>
<dbReference type="InterPro" id="IPR029787">
    <property type="entry name" value="Nucleotide_cyclase"/>
</dbReference>
<dbReference type="CDD" id="cd01949">
    <property type="entry name" value="GGDEF"/>
    <property type="match status" value="1"/>
</dbReference>
<evidence type="ECO:0000313" key="5">
    <source>
        <dbReference type="Proteomes" id="UP000248014"/>
    </source>
</evidence>
<dbReference type="Gene3D" id="3.30.70.270">
    <property type="match status" value="1"/>
</dbReference>
<evidence type="ECO:0000313" key="4">
    <source>
        <dbReference type="EMBL" id="PXW79109.1"/>
    </source>
</evidence>
<dbReference type="SMART" id="SM00267">
    <property type="entry name" value="GGDEF"/>
    <property type="match status" value="1"/>
</dbReference>
<comment type="caution">
    <text evidence="4">The sequence shown here is derived from an EMBL/GenBank/DDBJ whole genome shotgun (WGS) entry which is preliminary data.</text>
</comment>
<keyword evidence="5" id="KW-1185">Reference proteome</keyword>
<dbReference type="EMBL" id="QJJM01000001">
    <property type="protein sequence ID" value="PXW79109.1"/>
    <property type="molecule type" value="Genomic_DNA"/>
</dbReference>
<dbReference type="NCBIfam" id="TIGR00254">
    <property type="entry name" value="GGDEF"/>
    <property type="match status" value="1"/>
</dbReference>
<accession>A0A2V3VRF4</accession>
<evidence type="ECO:0000256" key="2">
    <source>
        <dbReference type="ARBA" id="ARBA00034247"/>
    </source>
</evidence>
<evidence type="ECO:0000256" key="1">
    <source>
        <dbReference type="ARBA" id="ARBA00012528"/>
    </source>
</evidence>
<dbReference type="GO" id="GO:1902201">
    <property type="term" value="P:negative regulation of bacterial-type flagellum-dependent cell motility"/>
    <property type="evidence" value="ECO:0007669"/>
    <property type="project" value="TreeGrafter"/>
</dbReference>
<gene>
    <name evidence="4" type="ORF">C7451_101171</name>
</gene>
<dbReference type="GO" id="GO:0043709">
    <property type="term" value="P:cell adhesion involved in single-species biofilm formation"/>
    <property type="evidence" value="ECO:0007669"/>
    <property type="project" value="TreeGrafter"/>
</dbReference>
<dbReference type="PANTHER" id="PTHR45138:SF9">
    <property type="entry name" value="DIGUANYLATE CYCLASE DGCM-RELATED"/>
    <property type="match status" value="1"/>
</dbReference>
<dbReference type="FunFam" id="3.30.70.270:FF:000001">
    <property type="entry name" value="Diguanylate cyclase domain protein"/>
    <property type="match status" value="1"/>
</dbReference>
<dbReference type="EC" id="2.7.7.65" evidence="1"/>